<dbReference type="PANTHER" id="PTHR37096:SF1">
    <property type="entry name" value="AAA+ ATPASE DOMAIN-CONTAINING PROTEIN"/>
    <property type="match status" value="1"/>
</dbReference>
<reference key="1">
    <citation type="submission" date="2007-01" db="EMBL/GenBank/DDBJ databases">
        <title>The Genome Sequence of Puccinia graminis f. sp. tritici Strain CRL 75-36-700-3.</title>
        <authorList>
            <consortium name="The Broad Institute Genome Sequencing Platform"/>
            <person name="Birren B."/>
            <person name="Lander E."/>
            <person name="Galagan J."/>
            <person name="Nusbaum C."/>
            <person name="Devon K."/>
            <person name="Cuomo C."/>
            <person name="Jaffe D."/>
            <person name="Butler J."/>
            <person name="Alvarez P."/>
            <person name="Gnerre S."/>
            <person name="Grabherr M."/>
            <person name="Mauceli E."/>
            <person name="Brockman W."/>
            <person name="Young S."/>
            <person name="LaButti K."/>
            <person name="Sykes S."/>
            <person name="DeCaprio D."/>
            <person name="Crawford M."/>
            <person name="Koehrsen M."/>
            <person name="Engels R."/>
            <person name="Montgomery P."/>
            <person name="Pearson M."/>
            <person name="Howarth C."/>
            <person name="Larson L."/>
            <person name="White J."/>
            <person name="Zeng Q."/>
            <person name="Kodira C."/>
            <person name="Yandava C."/>
            <person name="Alvarado L."/>
            <person name="O'Leary S."/>
            <person name="Szabo L."/>
            <person name="Dean R."/>
            <person name="Schein J."/>
        </authorList>
    </citation>
    <scope>NUCLEOTIDE SEQUENCE</scope>
    <source>
        <strain>CRL 75-36-700-3</strain>
    </source>
</reference>
<evidence type="ECO:0000313" key="2">
    <source>
        <dbReference type="Proteomes" id="UP000008783"/>
    </source>
</evidence>
<keyword evidence="2" id="KW-1185">Reference proteome</keyword>
<dbReference type="RefSeq" id="XP_003332167.1">
    <property type="nucleotide sequence ID" value="XM_003332119.2"/>
</dbReference>
<organism evidence="1 2">
    <name type="scientific">Puccinia graminis f. sp. tritici (strain CRL 75-36-700-3 / race SCCL)</name>
    <name type="common">Black stem rust fungus</name>
    <dbReference type="NCBI Taxonomy" id="418459"/>
    <lineage>
        <taxon>Eukaryota</taxon>
        <taxon>Fungi</taxon>
        <taxon>Dikarya</taxon>
        <taxon>Basidiomycota</taxon>
        <taxon>Pucciniomycotina</taxon>
        <taxon>Pucciniomycetes</taxon>
        <taxon>Pucciniales</taxon>
        <taxon>Pucciniaceae</taxon>
        <taxon>Puccinia</taxon>
    </lineage>
</organism>
<dbReference type="AlphaFoldDB" id="E3KTP7"/>
<dbReference type="OrthoDB" id="2150628at2759"/>
<dbReference type="SUPFAM" id="SSF52540">
    <property type="entry name" value="P-loop containing nucleoside triphosphate hydrolases"/>
    <property type="match status" value="1"/>
</dbReference>
<accession>E3KTP7</accession>
<dbReference type="InterPro" id="IPR027417">
    <property type="entry name" value="P-loop_NTPase"/>
</dbReference>
<dbReference type="STRING" id="418459.E3KTP7"/>
<dbReference type="EMBL" id="DS178308">
    <property type="protein sequence ID" value="EFP87748.1"/>
    <property type="molecule type" value="Genomic_DNA"/>
</dbReference>
<dbReference type="HOGENOM" id="CLU_1294976_0_0_1"/>
<dbReference type="InterPro" id="IPR051667">
    <property type="entry name" value="Archaeal_ATPase_domain"/>
</dbReference>
<sequence length="213" mass="24317">MPLRVFHLKITEITVASEQLHADQPKDVEKLTRLLMGEPQFTVMLGPPNSGKTALARHGSFLEAFRDEGSLARAQNVFYERLFVKSKTTSGETSRQASRNQTFRTKRAKTFKELGSHLKPWPLSHGGRPPVLIIDEENVFKRMNDDMTGGKMFLIKSYIPQVYEYGHFQDLQLPHFARDLDPCHSLPTLTALSEPALRAMERLIEDLKQEVIK</sequence>
<dbReference type="KEGG" id="pgr:PGTG_13534"/>
<reference evidence="2" key="2">
    <citation type="journal article" date="2011" name="Proc. Natl. Acad. Sci. U.S.A.">
        <title>Obligate biotrophy features unraveled by the genomic analysis of rust fungi.</title>
        <authorList>
            <person name="Duplessis S."/>
            <person name="Cuomo C.A."/>
            <person name="Lin Y.-C."/>
            <person name="Aerts A."/>
            <person name="Tisserant E."/>
            <person name="Veneault-Fourrey C."/>
            <person name="Joly D.L."/>
            <person name="Hacquard S."/>
            <person name="Amselem J."/>
            <person name="Cantarel B.L."/>
            <person name="Chiu R."/>
            <person name="Coutinho P.M."/>
            <person name="Feau N."/>
            <person name="Field M."/>
            <person name="Frey P."/>
            <person name="Gelhaye E."/>
            <person name="Goldberg J."/>
            <person name="Grabherr M.G."/>
            <person name="Kodira C.D."/>
            <person name="Kohler A."/>
            <person name="Kuees U."/>
            <person name="Lindquist E.A."/>
            <person name="Lucas S.M."/>
            <person name="Mago R."/>
            <person name="Mauceli E."/>
            <person name="Morin E."/>
            <person name="Murat C."/>
            <person name="Pangilinan J.L."/>
            <person name="Park R."/>
            <person name="Pearson M."/>
            <person name="Quesneville H."/>
            <person name="Rouhier N."/>
            <person name="Sakthikumar S."/>
            <person name="Salamov A.A."/>
            <person name="Schmutz J."/>
            <person name="Selles B."/>
            <person name="Shapiro H."/>
            <person name="Tanguay P."/>
            <person name="Tuskan G.A."/>
            <person name="Henrissat B."/>
            <person name="Van de Peer Y."/>
            <person name="Rouze P."/>
            <person name="Ellis J.G."/>
            <person name="Dodds P.N."/>
            <person name="Schein J.E."/>
            <person name="Zhong S."/>
            <person name="Hamelin R.C."/>
            <person name="Grigoriev I.V."/>
            <person name="Szabo L.J."/>
            <person name="Martin F."/>
        </authorList>
    </citation>
    <scope>NUCLEOTIDE SEQUENCE [LARGE SCALE GENOMIC DNA]</scope>
    <source>
        <strain evidence="2">CRL 75-36-700-3 / race SCCL</strain>
    </source>
</reference>
<dbReference type="PANTHER" id="PTHR37096">
    <property type="entry name" value="YALI0E33429P"/>
    <property type="match status" value="1"/>
</dbReference>
<dbReference type="InParanoid" id="E3KTP7"/>
<dbReference type="Proteomes" id="UP000008783">
    <property type="component" value="Unassembled WGS sequence"/>
</dbReference>
<evidence type="ECO:0000313" key="1">
    <source>
        <dbReference type="EMBL" id="EFP87748.1"/>
    </source>
</evidence>
<gene>
    <name evidence="1" type="ORF">PGTG_13534</name>
</gene>
<dbReference type="VEuPathDB" id="FungiDB:PGTG_13534"/>
<protein>
    <submittedName>
        <fullName evidence="1">Uncharacterized protein</fullName>
    </submittedName>
</protein>
<dbReference type="GeneID" id="10539146"/>
<proteinExistence type="predicted"/>
<name>E3KTP7_PUCGT</name>